<protein>
    <submittedName>
        <fullName evidence="2">Uncharacterized protein</fullName>
    </submittedName>
</protein>
<reference evidence="2" key="1">
    <citation type="submission" date="2023-11" db="EMBL/GenBank/DDBJ databases">
        <title>Genome assemblies of two species of porcelain crab, Petrolisthes cinctipes and Petrolisthes manimaculis (Anomura: Porcellanidae).</title>
        <authorList>
            <person name="Angst P."/>
        </authorList>
    </citation>
    <scope>NUCLEOTIDE SEQUENCE</scope>
    <source>
        <strain evidence="2">PB745_02</strain>
        <tissue evidence="2">Gill</tissue>
    </source>
</reference>
<proteinExistence type="predicted"/>
<sequence>MVRGKMGEDREDSEGKKEWGMRGKVDEKEDVEVKEKEDGYRGRGEGMEEEEEEEEGEELGEQEGEGKEMDGGREGFGEQGREMWGWGGGGEKGVQSLKENAGSIPRLS</sequence>
<feature type="compositionally biased region" description="Basic and acidic residues" evidence="1">
    <location>
        <begin position="64"/>
        <end position="81"/>
    </location>
</feature>
<feature type="compositionally biased region" description="Acidic residues" evidence="1">
    <location>
        <begin position="47"/>
        <end position="63"/>
    </location>
</feature>
<feature type="region of interest" description="Disordered" evidence="1">
    <location>
        <begin position="1"/>
        <end position="108"/>
    </location>
</feature>
<accession>A0AAE1TLE6</accession>
<evidence type="ECO:0000256" key="1">
    <source>
        <dbReference type="SAM" id="MobiDB-lite"/>
    </source>
</evidence>
<evidence type="ECO:0000313" key="2">
    <source>
        <dbReference type="EMBL" id="KAK4287570.1"/>
    </source>
</evidence>
<dbReference type="AlphaFoldDB" id="A0AAE1TLE6"/>
<dbReference type="EMBL" id="JAWZYT010006763">
    <property type="protein sequence ID" value="KAK4287570.1"/>
    <property type="molecule type" value="Genomic_DNA"/>
</dbReference>
<feature type="compositionally biased region" description="Basic and acidic residues" evidence="1">
    <location>
        <begin position="1"/>
        <end position="46"/>
    </location>
</feature>
<keyword evidence="3" id="KW-1185">Reference proteome</keyword>
<dbReference type="Proteomes" id="UP001292094">
    <property type="component" value="Unassembled WGS sequence"/>
</dbReference>
<organism evidence="2 3">
    <name type="scientific">Petrolisthes manimaculis</name>
    <dbReference type="NCBI Taxonomy" id="1843537"/>
    <lineage>
        <taxon>Eukaryota</taxon>
        <taxon>Metazoa</taxon>
        <taxon>Ecdysozoa</taxon>
        <taxon>Arthropoda</taxon>
        <taxon>Crustacea</taxon>
        <taxon>Multicrustacea</taxon>
        <taxon>Malacostraca</taxon>
        <taxon>Eumalacostraca</taxon>
        <taxon>Eucarida</taxon>
        <taxon>Decapoda</taxon>
        <taxon>Pleocyemata</taxon>
        <taxon>Anomura</taxon>
        <taxon>Galatheoidea</taxon>
        <taxon>Porcellanidae</taxon>
        <taxon>Petrolisthes</taxon>
    </lineage>
</organism>
<gene>
    <name evidence="2" type="ORF">Pmani_039362</name>
</gene>
<evidence type="ECO:0000313" key="3">
    <source>
        <dbReference type="Proteomes" id="UP001292094"/>
    </source>
</evidence>
<comment type="caution">
    <text evidence="2">The sequence shown here is derived from an EMBL/GenBank/DDBJ whole genome shotgun (WGS) entry which is preliminary data.</text>
</comment>
<name>A0AAE1TLE6_9EUCA</name>